<dbReference type="RefSeq" id="WP_284921593.1">
    <property type="nucleotide sequence ID" value="NZ_CP126980.1"/>
</dbReference>
<keyword evidence="2" id="KW-1185">Reference proteome</keyword>
<reference evidence="1 2" key="1">
    <citation type="submission" date="2023-06" db="EMBL/GenBank/DDBJ databases">
        <authorList>
            <person name="Yushchuk O."/>
            <person name="Binda E."/>
            <person name="Ruckert-Reed C."/>
            <person name="Fedorenko V."/>
            <person name="Kalinowski J."/>
            <person name="Marinelli F."/>
        </authorList>
    </citation>
    <scope>NUCLEOTIDE SEQUENCE [LARGE SCALE GENOMIC DNA]</scope>
    <source>
        <strain evidence="1 2">NRRL 3884</strain>
    </source>
</reference>
<name>A0ABY8WQG4_9ACTN</name>
<dbReference type="Proteomes" id="UP001240150">
    <property type="component" value="Chromosome"/>
</dbReference>
<dbReference type="EMBL" id="CP126980">
    <property type="protein sequence ID" value="WIN00117.1"/>
    <property type="molecule type" value="Genomic_DNA"/>
</dbReference>
<evidence type="ECO:0000313" key="1">
    <source>
        <dbReference type="EMBL" id="WIN00117.1"/>
    </source>
</evidence>
<evidence type="ECO:0000313" key="2">
    <source>
        <dbReference type="Proteomes" id="UP001240150"/>
    </source>
</evidence>
<sequence>MTQFIHYVRTAGEQRFQVVSGMDEPYSPVKDPYAPMRRAIKNGRRTGQDHIHLNLALTRCRKDFKSHFAAIAKGWFGYLGEHDFTAMIDVSPGRWETPDLAVRVTPDFAVEHPDGTVEAIKLYLLADPIDPRVAELTTWLMQHTMDQTCPGAHPVVLDVRRRTAHTALPQRPRYQTWLESEAHALAYLLAHPAA</sequence>
<proteinExistence type="predicted"/>
<accession>A0ABY8WQG4</accession>
<gene>
    <name evidence="1" type="ORF">ACTOB_003801</name>
</gene>
<protein>
    <submittedName>
        <fullName evidence="1">Uncharacterized protein</fullName>
    </submittedName>
</protein>
<organism evidence="1 2">
    <name type="scientific">Actinoplanes oblitus</name>
    <dbReference type="NCBI Taxonomy" id="3040509"/>
    <lineage>
        <taxon>Bacteria</taxon>
        <taxon>Bacillati</taxon>
        <taxon>Actinomycetota</taxon>
        <taxon>Actinomycetes</taxon>
        <taxon>Micromonosporales</taxon>
        <taxon>Micromonosporaceae</taxon>
        <taxon>Actinoplanes</taxon>
    </lineage>
</organism>